<evidence type="ECO:0000313" key="2">
    <source>
        <dbReference type="Proteomes" id="UP000825886"/>
    </source>
</evidence>
<name>A0ABX9ALT8_9ENTR</name>
<dbReference type="Proteomes" id="UP000825886">
    <property type="component" value="Chromosome"/>
</dbReference>
<protein>
    <submittedName>
        <fullName evidence="1">Uncharacterized protein</fullName>
    </submittedName>
</protein>
<proteinExistence type="predicted"/>
<accession>A0ABX9ALT8</accession>
<dbReference type="EMBL" id="CP081864">
    <property type="protein sequence ID" value="QZN96023.1"/>
    <property type="molecule type" value="Genomic_DNA"/>
</dbReference>
<dbReference type="RefSeq" id="WP_222159090.1">
    <property type="nucleotide sequence ID" value="NZ_CP081864.1"/>
</dbReference>
<evidence type="ECO:0000313" key="1">
    <source>
        <dbReference type="EMBL" id="QZN96023.1"/>
    </source>
</evidence>
<sequence length="272" mass="32869">MKITLSNIYPSYYNQEKSISNVSKYNSDLLKIENKIYQKRELCDTQINRLNDELSVRIEHLKTLNNAWMRLPYKKRPKKEDIEYLQILIIKYAMNIIGTGYTTWERFNTASNIYKDILLLMSSHHYIVTHDETRKQHIEQEHIELRWSYCIQNFLIQLIYNDTPLEKNFLPPEFEYRNQHDIGITERVSNSITNARVAEFIFNDILTKRVDEKDYEILALHIKKLNDFYFMYIMSKTHGEYFHLKKEYYSITTETELFIPQEIRDEITSYAD</sequence>
<gene>
    <name evidence="1" type="ORF">K6K13_00520</name>
</gene>
<organism evidence="1 2">
    <name type="scientific">Symbiopectobacterium purcellii</name>
    <dbReference type="NCBI Taxonomy" id="2871826"/>
    <lineage>
        <taxon>Bacteria</taxon>
        <taxon>Pseudomonadati</taxon>
        <taxon>Pseudomonadota</taxon>
        <taxon>Gammaproteobacteria</taxon>
        <taxon>Enterobacterales</taxon>
        <taxon>Enterobacteriaceae</taxon>
    </lineage>
</organism>
<keyword evidence="2" id="KW-1185">Reference proteome</keyword>
<reference evidence="1 2" key="1">
    <citation type="submission" date="2021-08" db="EMBL/GenBank/DDBJ databases">
        <title>Culture and genomic analysis of Symbiopectobacterium purcellii sp. nov. gen. nov., isolated from the leafhopper Empoasca decipiens.</title>
        <authorList>
            <person name="Nadal-Jimenez P."/>
            <person name="Siozios S."/>
            <person name="Halliday N."/>
            <person name="Camara M."/>
            <person name="Hurst G.D.D."/>
        </authorList>
    </citation>
    <scope>NUCLEOTIDE SEQUENCE [LARGE SCALE GENOMIC DNA]</scope>
    <source>
        <strain evidence="1 2">SyEd1</strain>
    </source>
</reference>